<feature type="region of interest" description="Disordered" evidence="1">
    <location>
        <begin position="39"/>
        <end position="58"/>
    </location>
</feature>
<gene>
    <name evidence="2" type="ORF">PC117_g12212</name>
</gene>
<sequence>MAKRHLEPRVGRQGKTARRLQRVPRPQYALDSRVQRSFRDGDRGLDGFQKASRCGKGW</sequence>
<proteinExistence type="predicted"/>
<comment type="caution">
    <text evidence="2">The sequence shown here is derived from an EMBL/GenBank/DDBJ whole genome shotgun (WGS) entry which is preliminary data.</text>
</comment>
<evidence type="ECO:0000256" key="1">
    <source>
        <dbReference type="SAM" id="MobiDB-lite"/>
    </source>
</evidence>
<evidence type="ECO:0000313" key="2">
    <source>
        <dbReference type="EMBL" id="KAG2936114.1"/>
    </source>
</evidence>
<dbReference type="EMBL" id="RCMK01000331">
    <property type="protein sequence ID" value="KAG2936114.1"/>
    <property type="molecule type" value="Genomic_DNA"/>
</dbReference>
<organism evidence="2 3">
    <name type="scientific">Phytophthora cactorum</name>
    <dbReference type="NCBI Taxonomy" id="29920"/>
    <lineage>
        <taxon>Eukaryota</taxon>
        <taxon>Sar</taxon>
        <taxon>Stramenopiles</taxon>
        <taxon>Oomycota</taxon>
        <taxon>Peronosporomycetes</taxon>
        <taxon>Peronosporales</taxon>
        <taxon>Peronosporaceae</taxon>
        <taxon>Phytophthora</taxon>
    </lineage>
</organism>
<protein>
    <submittedName>
        <fullName evidence="2">Uncharacterized protein</fullName>
    </submittedName>
</protein>
<feature type="compositionally biased region" description="Basic and acidic residues" evidence="1">
    <location>
        <begin position="1"/>
        <end position="10"/>
    </location>
</feature>
<feature type="region of interest" description="Disordered" evidence="1">
    <location>
        <begin position="1"/>
        <end position="25"/>
    </location>
</feature>
<accession>A0A8T1D6P6</accession>
<name>A0A8T1D6P6_9STRA</name>
<dbReference type="AlphaFoldDB" id="A0A8T1D6P6"/>
<reference evidence="2" key="1">
    <citation type="submission" date="2018-10" db="EMBL/GenBank/DDBJ databases">
        <title>Effector identification in a new, highly contiguous assembly of the strawberry crown rot pathogen Phytophthora cactorum.</title>
        <authorList>
            <person name="Armitage A.D."/>
            <person name="Nellist C.F."/>
            <person name="Bates H."/>
            <person name="Vickerstaff R.J."/>
            <person name="Harrison R.J."/>
        </authorList>
    </citation>
    <scope>NUCLEOTIDE SEQUENCE</scope>
    <source>
        <strain evidence="2">4040</strain>
    </source>
</reference>
<evidence type="ECO:0000313" key="3">
    <source>
        <dbReference type="Proteomes" id="UP000736787"/>
    </source>
</evidence>
<dbReference type="Proteomes" id="UP000736787">
    <property type="component" value="Unassembled WGS sequence"/>
</dbReference>